<protein>
    <submittedName>
        <fullName evidence="2">Uncharacterized protein</fullName>
    </submittedName>
</protein>
<evidence type="ECO:0000313" key="3">
    <source>
        <dbReference type="Proteomes" id="UP000287651"/>
    </source>
</evidence>
<evidence type="ECO:0000256" key="1">
    <source>
        <dbReference type="SAM" id="Phobius"/>
    </source>
</evidence>
<proteinExistence type="predicted"/>
<sequence length="148" mass="17342">LETRFHPFDSMKDHRSVSVRVGYLPRGMAQSKSDLELKPLWFSKNHVTKQDNDQSHRNLLAMTVGIKQKLTVDAIVRKVLLQVWFILYILSDYLLIIDLLFLRWVEGMAPVFSRSAWHCAWHLIQNDLIHGWGMDMKLGYCAQVDLLY</sequence>
<keyword evidence="1" id="KW-0472">Membrane</keyword>
<evidence type="ECO:0000313" key="2">
    <source>
        <dbReference type="EMBL" id="RRT83246.1"/>
    </source>
</evidence>
<organism evidence="2 3">
    <name type="scientific">Ensete ventricosum</name>
    <name type="common">Abyssinian banana</name>
    <name type="synonym">Musa ensete</name>
    <dbReference type="NCBI Taxonomy" id="4639"/>
    <lineage>
        <taxon>Eukaryota</taxon>
        <taxon>Viridiplantae</taxon>
        <taxon>Streptophyta</taxon>
        <taxon>Embryophyta</taxon>
        <taxon>Tracheophyta</taxon>
        <taxon>Spermatophyta</taxon>
        <taxon>Magnoliopsida</taxon>
        <taxon>Liliopsida</taxon>
        <taxon>Zingiberales</taxon>
        <taxon>Musaceae</taxon>
        <taxon>Ensete</taxon>
    </lineage>
</organism>
<dbReference type="Pfam" id="PF05212">
    <property type="entry name" value="DUF707"/>
    <property type="match status" value="2"/>
</dbReference>
<keyword evidence="1" id="KW-0812">Transmembrane</keyword>
<dbReference type="InterPro" id="IPR007877">
    <property type="entry name" value="DUF707"/>
</dbReference>
<dbReference type="PANTHER" id="PTHR31210">
    <property type="entry name" value="OS06G0731900 PROTEIN"/>
    <property type="match status" value="1"/>
</dbReference>
<name>A0A427B460_ENSVE</name>
<dbReference type="AlphaFoldDB" id="A0A427B460"/>
<dbReference type="Proteomes" id="UP000287651">
    <property type="component" value="Unassembled WGS sequence"/>
</dbReference>
<comment type="caution">
    <text evidence="2">The sequence shown here is derived from an EMBL/GenBank/DDBJ whole genome shotgun (WGS) entry which is preliminary data.</text>
</comment>
<keyword evidence="1" id="KW-1133">Transmembrane helix</keyword>
<gene>
    <name evidence="2" type="ORF">B296_00000423</name>
</gene>
<dbReference type="EMBL" id="AMZH03000533">
    <property type="protein sequence ID" value="RRT83246.1"/>
    <property type="molecule type" value="Genomic_DNA"/>
</dbReference>
<dbReference type="PANTHER" id="PTHR31210:SF47">
    <property type="entry name" value="OS07G0564800 PROTEIN"/>
    <property type="match status" value="1"/>
</dbReference>
<reference evidence="2 3" key="1">
    <citation type="journal article" date="2014" name="Agronomy (Basel)">
        <title>A Draft Genome Sequence for Ensete ventricosum, the Drought-Tolerant Tree Against Hunger.</title>
        <authorList>
            <person name="Harrison J."/>
            <person name="Moore K.A."/>
            <person name="Paszkiewicz K."/>
            <person name="Jones T."/>
            <person name="Grant M."/>
            <person name="Ambacheew D."/>
            <person name="Muzemil S."/>
            <person name="Studholme D.J."/>
        </authorList>
    </citation>
    <scope>NUCLEOTIDE SEQUENCE [LARGE SCALE GENOMIC DNA]</scope>
</reference>
<feature type="non-terminal residue" evidence="2">
    <location>
        <position position="1"/>
    </location>
</feature>
<accession>A0A427B460</accession>
<feature type="transmembrane region" description="Helical" evidence="1">
    <location>
        <begin position="83"/>
        <end position="105"/>
    </location>
</feature>